<organism evidence="2 3">
    <name type="scientific">Pleurodeles waltl</name>
    <name type="common">Iberian ribbed newt</name>
    <dbReference type="NCBI Taxonomy" id="8319"/>
    <lineage>
        <taxon>Eukaryota</taxon>
        <taxon>Metazoa</taxon>
        <taxon>Chordata</taxon>
        <taxon>Craniata</taxon>
        <taxon>Vertebrata</taxon>
        <taxon>Euteleostomi</taxon>
        <taxon>Amphibia</taxon>
        <taxon>Batrachia</taxon>
        <taxon>Caudata</taxon>
        <taxon>Salamandroidea</taxon>
        <taxon>Salamandridae</taxon>
        <taxon>Pleurodelinae</taxon>
        <taxon>Pleurodeles</taxon>
    </lineage>
</organism>
<evidence type="ECO:0008006" key="4">
    <source>
        <dbReference type="Google" id="ProtNLM"/>
    </source>
</evidence>
<keyword evidence="3" id="KW-1185">Reference proteome</keyword>
<feature type="transmembrane region" description="Helical" evidence="1">
    <location>
        <begin position="12"/>
        <end position="35"/>
    </location>
</feature>
<evidence type="ECO:0000256" key="1">
    <source>
        <dbReference type="SAM" id="Phobius"/>
    </source>
</evidence>
<gene>
    <name evidence="2" type="ORF">NDU88_005491</name>
</gene>
<dbReference type="EMBL" id="JANPWB010000014">
    <property type="protein sequence ID" value="KAJ1100405.1"/>
    <property type="molecule type" value="Genomic_DNA"/>
</dbReference>
<name>A0AAV7MC92_PLEWA</name>
<keyword evidence="1" id="KW-0472">Membrane</keyword>
<sequence>MEDAETASCGAFFVYILFLVLFVGPDLTGVDLAWVPSIPRKETRSGMEGFVRSFLCLPSLPGVVRGTGFDWRRLGMGSQYTEKRTKQRNGR</sequence>
<keyword evidence="1" id="KW-0812">Transmembrane</keyword>
<proteinExistence type="predicted"/>
<keyword evidence="1" id="KW-1133">Transmembrane helix</keyword>
<protein>
    <recommendedName>
        <fullName evidence="4">Secreted protein</fullName>
    </recommendedName>
</protein>
<accession>A0AAV7MC92</accession>
<evidence type="ECO:0000313" key="3">
    <source>
        <dbReference type="Proteomes" id="UP001066276"/>
    </source>
</evidence>
<evidence type="ECO:0000313" key="2">
    <source>
        <dbReference type="EMBL" id="KAJ1100405.1"/>
    </source>
</evidence>
<dbReference type="AlphaFoldDB" id="A0AAV7MC92"/>
<dbReference type="Proteomes" id="UP001066276">
    <property type="component" value="Chromosome 10"/>
</dbReference>
<comment type="caution">
    <text evidence="2">The sequence shown here is derived from an EMBL/GenBank/DDBJ whole genome shotgun (WGS) entry which is preliminary data.</text>
</comment>
<reference evidence="2" key="1">
    <citation type="journal article" date="2022" name="bioRxiv">
        <title>Sequencing and chromosome-scale assembly of the giantPleurodeles waltlgenome.</title>
        <authorList>
            <person name="Brown T."/>
            <person name="Elewa A."/>
            <person name="Iarovenko S."/>
            <person name="Subramanian E."/>
            <person name="Araus A.J."/>
            <person name="Petzold A."/>
            <person name="Susuki M."/>
            <person name="Suzuki K.-i.T."/>
            <person name="Hayashi T."/>
            <person name="Toyoda A."/>
            <person name="Oliveira C."/>
            <person name="Osipova E."/>
            <person name="Leigh N.D."/>
            <person name="Simon A."/>
            <person name="Yun M.H."/>
        </authorList>
    </citation>
    <scope>NUCLEOTIDE SEQUENCE</scope>
    <source>
        <strain evidence="2">20211129_DDA</strain>
        <tissue evidence="2">Liver</tissue>
    </source>
</reference>